<keyword evidence="3" id="KW-1185">Reference proteome</keyword>
<accession>A0A9W6W4R2</accession>
<protein>
    <submittedName>
        <fullName evidence="2">Uncharacterized protein</fullName>
    </submittedName>
</protein>
<dbReference type="AlphaFoldDB" id="A0A9W6W4R2"/>
<dbReference type="EMBL" id="BSTX01000003">
    <property type="protein sequence ID" value="GLZ79552.1"/>
    <property type="molecule type" value="Genomic_DNA"/>
</dbReference>
<feature type="transmembrane region" description="Helical" evidence="1">
    <location>
        <begin position="72"/>
        <end position="91"/>
    </location>
</feature>
<name>A0A9W6W4R2_9ACTN</name>
<feature type="transmembrane region" description="Helical" evidence="1">
    <location>
        <begin position="97"/>
        <end position="116"/>
    </location>
</feature>
<sequence>MPFLRFLARWSLAYAVLMAAALVIAHGWSVLNSLGTAEGLVWMGVPVVLMLLVLAVLALVRAAGAGKGGAMVVQFLPYPLVAIPVLLWLFFWWGTLGVWSAVVHGLFAAAIHLAEFRPGVLAEAKARR</sequence>
<reference evidence="2" key="1">
    <citation type="submission" date="2023-03" db="EMBL/GenBank/DDBJ databases">
        <title>Actinorhabdospora filicis NBRC 111898.</title>
        <authorList>
            <person name="Ichikawa N."/>
            <person name="Sato H."/>
            <person name="Tonouchi N."/>
        </authorList>
    </citation>
    <scope>NUCLEOTIDE SEQUENCE</scope>
    <source>
        <strain evidence="2">NBRC 111898</strain>
    </source>
</reference>
<evidence type="ECO:0000256" key="1">
    <source>
        <dbReference type="SAM" id="Phobius"/>
    </source>
</evidence>
<keyword evidence="1" id="KW-0472">Membrane</keyword>
<organism evidence="2 3">
    <name type="scientific">Actinorhabdospora filicis</name>
    <dbReference type="NCBI Taxonomy" id="1785913"/>
    <lineage>
        <taxon>Bacteria</taxon>
        <taxon>Bacillati</taxon>
        <taxon>Actinomycetota</taxon>
        <taxon>Actinomycetes</taxon>
        <taxon>Micromonosporales</taxon>
        <taxon>Micromonosporaceae</taxon>
        <taxon>Actinorhabdospora</taxon>
    </lineage>
</organism>
<gene>
    <name evidence="2" type="ORF">Afil01_43590</name>
</gene>
<feature type="transmembrane region" description="Helical" evidence="1">
    <location>
        <begin position="40"/>
        <end position="60"/>
    </location>
</feature>
<comment type="caution">
    <text evidence="2">The sequence shown here is derived from an EMBL/GenBank/DDBJ whole genome shotgun (WGS) entry which is preliminary data.</text>
</comment>
<evidence type="ECO:0000313" key="2">
    <source>
        <dbReference type="EMBL" id="GLZ79552.1"/>
    </source>
</evidence>
<proteinExistence type="predicted"/>
<dbReference type="RefSeq" id="WP_285664705.1">
    <property type="nucleotide sequence ID" value="NZ_BSTX01000003.1"/>
</dbReference>
<feature type="transmembrane region" description="Helical" evidence="1">
    <location>
        <begin position="7"/>
        <end position="28"/>
    </location>
</feature>
<keyword evidence="1" id="KW-1133">Transmembrane helix</keyword>
<keyword evidence="1" id="KW-0812">Transmembrane</keyword>
<evidence type="ECO:0000313" key="3">
    <source>
        <dbReference type="Proteomes" id="UP001165079"/>
    </source>
</evidence>
<dbReference type="Proteomes" id="UP001165079">
    <property type="component" value="Unassembled WGS sequence"/>
</dbReference>